<comment type="caution">
    <text evidence="1">The sequence shown here is derived from an EMBL/GenBank/DDBJ whole genome shotgun (WGS) entry which is preliminary data.</text>
</comment>
<name>A0A4R7BWP3_9HYPH</name>
<evidence type="ECO:0008006" key="3">
    <source>
        <dbReference type="Google" id="ProtNLM"/>
    </source>
</evidence>
<accession>A0A4R7BWP3</accession>
<evidence type="ECO:0000313" key="1">
    <source>
        <dbReference type="EMBL" id="TDR90294.1"/>
    </source>
</evidence>
<dbReference type="OrthoDB" id="976200at2"/>
<dbReference type="RefSeq" id="WP_133771576.1">
    <property type="nucleotide sequence ID" value="NZ_SNZR01000013.1"/>
</dbReference>
<sequence length="309" mass="33153">MPFADHALTRIAYVAESAWGVTPATPTLKTLRTTRASGLRTNKATVESDELRADRNVADLIQVSQRASGEYPVEMSYGSFDDWLAAVLCGSWATNILKNGILRTSFTVEETREMGATDSFSRFTGAMLNTFSLDLRPAAKVEGSFGLMAQKETLATAIVTGATYTPASTEQIMNSSSHVASLTIPNVTSPKVMSLSLNVDNGMRERPVVGSLYSEEFGLGRCRVTGQMELYFSDPAIYQAVLDHGSGALSFTIGADANKKYTFNLPKVRFGDGNIPAGGNDDDVMITVPFTAIFDATAQATIVVTRAVA</sequence>
<keyword evidence="2" id="KW-1185">Reference proteome</keyword>
<evidence type="ECO:0000313" key="2">
    <source>
        <dbReference type="Proteomes" id="UP000295122"/>
    </source>
</evidence>
<dbReference type="EMBL" id="SNZR01000013">
    <property type="protein sequence ID" value="TDR90294.1"/>
    <property type="molecule type" value="Genomic_DNA"/>
</dbReference>
<reference evidence="1 2" key="1">
    <citation type="submission" date="2019-03" db="EMBL/GenBank/DDBJ databases">
        <title>Genomic Encyclopedia of Type Strains, Phase IV (KMG-IV): sequencing the most valuable type-strain genomes for metagenomic binning, comparative biology and taxonomic classification.</title>
        <authorList>
            <person name="Goeker M."/>
        </authorList>
    </citation>
    <scope>NUCLEOTIDE SEQUENCE [LARGE SCALE GENOMIC DNA]</scope>
    <source>
        <strain evidence="1 2">DSM 25903</strain>
    </source>
</reference>
<dbReference type="Proteomes" id="UP000295122">
    <property type="component" value="Unassembled WGS sequence"/>
</dbReference>
<protein>
    <recommendedName>
        <fullName evidence="3">Tail tube protein</fullName>
    </recommendedName>
</protein>
<dbReference type="AlphaFoldDB" id="A0A4R7BWP3"/>
<gene>
    <name evidence="1" type="ORF">EV668_3140</name>
</gene>
<proteinExistence type="predicted"/>
<dbReference type="Pfam" id="PF18906">
    <property type="entry name" value="Phage_tube_2"/>
    <property type="match status" value="1"/>
</dbReference>
<organism evidence="1 2">
    <name type="scientific">Enterovirga rhinocerotis</name>
    <dbReference type="NCBI Taxonomy" id="1339210"/>
    <lineage>
        <taxon>Bacteria</taxon>
        <taxon>Pseudomonadati</taxon>
        <taxon>Pseudomonadota</taxon>
        <taxon>Alphaproteobacteria</taxon>
        <taxon>Hyphomicrobiales</taxon>
        <taxon>Methylobacteriaceae</taxon>
        <taxon>Enterovirga</taxon>
    </lineage>
</organism>
<dbReference type="InterPro" id="IPR044000">
    <property type="entry name" value="Phage_tube_2"/>
</dbReference>